<keyword evidence="2" id="KW-0808">Transferase</keyword>
<dbReference type="SUPFAM" id="SSF55729">
    <property type="entry name" value="Acyl-CoA N-acyltransferases (Nat)"/>
    <property type="match status" value="1"/>
</dbReference>
<dbReference type="GO" id="GO:1990189">
    <property type="term" value="F:protein N-terminal-serine acetyltransferase activity"/>
    <property type="evidence" value="ECO:0007669"/>
    <property type="project" value="TreeGrafter"/>
</dbReference>
<dbReference type="RefSeq" id="WP_122196187.1">
    <property type="nucleotide sequence ID" value="NZ_JBHSKC010000002.1"/>
</dbReference>
<accession>A0A3M2LX60</accession>
<dbReference type="GO" id="GO:0005737">
    <property type="term" value="C:cytoplasm"/>
    <property type="evidence" value="ECO:0007669"/>
    <property type="project" value="TreeGrafter"/>
</dbReference>
<dbReference type="Gene3D" id="3.40.630.30">
    <property type="match status" value="1"/>
</dbReference>
<dbReference type="Pfam" id="PF13302">
    <property type="entry name" value="Acetyltransf_3"/>
    <property type="match status" value="1"/>
</dbReference>
<dbReference type="PROSITE" id="PS51186">
    <property type="entry name" value="GNAT"/>
    <property type="match status" value="1"/>
</dbReference>
<dbReference type="Proteomes" id="UP000282674">
    <property type="component" value="Unassembled WGS sequence"/>
</dbReference>
<dbReference type="OrthoDB" id="3466127at2"/>
<keyword evidence="3" id="KW-1185">Reference proteome</keyword>
<dbReference type="EMBL" id="RFFG01000037">
    <property type="protein sequence ID" value="RMI42021.1"/>
    <property type="molecule type" value="Genomic_DNA"/>
</dbReference>
<dbReference type="GO" id="GO:0008999">
    <property type="term" value="F:protein-N-terminal-alanine acetyltransferase activity"/>
    <property type="evidence" value="ECO:0007669"/>
    <property type="project" value="TreeGrafter"/>
</dbReference>
<dbReference type="InterPro" id="IPR051908">
    <property type="entry name" value="Ribosomal_N-acetyltransferase"/>
</dbReference>
<feature type="domain" description="N-acetyltransferase" evidence="1">
    <location>
        <begin position="18"/>
        <end position="189"/>
    </location>
</feature>
<reference evidence="2 3" key="1">
    <citation type="submission" date="2018-10" db="EMBL/GenBank/DDBJ databases">
        <title>Isolation from soil.</title>
        <authorList>
            <person name="Hu J."/>
        </authorList>
    </citation>
    <scope>NUCLEOTIDE SEQUENCE [LARGE SCALE GENOMIC DNA]</scope>
    <source>
        <strain evidence="2 3">NEAU-Ht49</strain>
    </source>
</reference>
<gene>
    <name evidence="2" type="ORF">EBO15_21270</name>
</gene>
<evidence type="ECO:0000313" key="3">
    <source>
        <dbReference type="Proteomes" id="UP000282674"/>
    </source>
</evidence>
<dbReference type="PANTHER" id="PTHR43441">
    <property type="entry name" value="RIBOSOMAL-PROTEIN-SERINE ACETYLTRANSFERASE"/>
    <property type="match status" value="1"/>
</dbReference>
<sequence length="216" mass="23923">MLADHFPLLSLRVRTPRLELRLPSDEHLASLAELAVDGIHDPGVMPFVSGWSDAPPVELARFVVLHHWRLLGRWKPDDWSLGLVVLRDGEVVGTQGLDATRFAVKREVSTWSWVGRRHHGQGIGTEMRAAVLHLAFAGLDALDAVSSAHADNEASLGVSRKLGYRPDGVDRHVVQGVRVEGRRVRLERDHWTPPVPVEIDGLEPCLPLFGLDAPRP</sequence>
<dbReference type="InterPro" id="IPR016181">
    <property type="entry name" value="Acyl_CoA_acyltransferase"/>
</dbReference>
<proteinExistence type="predicted"/>
<comment type="caution">
    <text evidence="2">The sequence shown here is derived from an EMBL/GenBank/DDBJ whole genome shotgun (WGS) entry which is preliminary data.</text>
</comment>
<organism evidence="2 3">
    <name type="scientific">Actinomadura harenae</name>
    <dbReference type="NCBI Taxonomy" id="2483351"/>
    <lineage>
        <taxon>Bacteria</taxon>
        <taxon>Bacillati</taxon>
        <taxon>Actinomycetota</taxon>
        <taxon>Actinomycetes</taxon>
        <taxon>Streptosporangiales</taxon>
        <taxon>Thermomonosporaceae</taxon>
        <taxon>Actinomadura</taxon>
    </lineage>
</organism>
<name>A0A3M2LX60_9ACTN</name>
<protein>
    <submittedName>
        <fullName evidence="2">N-acetyltransferase</fullName>
    </submittedName>
</protein>
<dbReference type="InterPro" id="IPR000182">
    <property type="entry name" value="GNAT_dom"/>
</dbReference>
<dbReference type="AlphaFoldDB" id="A0A3M2LX60"/>
<evidence type="ECO:0000259" key="1">
    <source>
        <dbReference type="PROSITE" id="PS51186"/>
    </source>
</evidence>
<dbReference type="PANTHER" id="PTHR43441:SF11">
    <property type="entry name" value="RIBOSOMAL-PROTEIN-SERINE ACETYLTRANSFERASE"/>
    <property type="match status" value="1"/>
</dbReference>
<evidence type="ECO:0000313" key="2">
    <source>
        <dbReference type="EMBL" id="RMI42021.1"/>
    </source>
</evidence>